<evidence type="ECO:0000313" key="2">
    <source>
        <dbReference type="Proteomes" id="UP001589789"/>
    </source>
</evidence>
<name>A0ABV6IL65_9PROT</name>
<organism evidence="1 2">
    <name type="scientific">Muricoccus vinaceus</name>
    <dbReference type="NCBI Taxonomy" id="424704"/>
    <lineage>
        <taxon>Bacteria</taxon>
        <taxon>Pseudomonadati</taxon>
        <taxon>Pseudomonadota</taxon>
        <taxon>Alphaproteobacteria</taxon>
        <taxon>Acetobacterales</taxon>
        <taxon>Roseomonadaceae</taxon>
        <taxon>Muricoccus</taxon>
    </lineage>
</organism>
<accession>A0ABV6IL65</accession>
<gene>
    <name evidence="1" type="ORF">ACFFIC_01195</name>
</gene>
<dbReference type="RefSeq" id="WP_377048182.1">
    <property type="nucleotide sequence ID" value="NZ_JBHLVZ010000001.1"/>
</dbReference>
<comment type="caution">
    <text evidence="1">The sequence shown here is derived from an EMBL/GenBank/DDBJ whole genome shotgun (WGS) entry which is preliminary data.</text>
</comment>
<proteinExistence type="predicted"/>
<keyword evidence="2" id="KW-1185">Reference proteome</keyword>
<sequence length="85" mass="9412">MADILTLSRSPQERLQAALRLLAAAQNEQRAALNDLRENLYVLRDSTAKLQASVHGWDRAVTATALDVQAAREAARRLEDTATRL</sequence>
<evidence type="ECO:0008006" key="3">
    <source>
        <dbReference type="Google" id="ProtNLM"/>
    </source>
</evidence>
<dbReference type="EMBL" id="JBHLVZ010000001">
    <property type="protein sequence ID" value="MFC0384161.1"/>
    <property type="molecule type" value="Genomic_DNA"/>
</dbReference>
<dbReference type="Proteomes" id="UP001589789">
    <property type="component" value="Unassembled WGS sequence"/>
</dbReference>
<protein>
    <recommendedName>
        <fullName evidence="3">WXG100 family type VII secretion target</fullName>
    </recommendedName>
</protein>
<reference evidence="1 2" key="1">
    <citation type="submission" date="2024-09" db="EMBL/GenBank/DDBJ databases">
        <authorList>
            <person name="Sun Q."/>
            <person name="Mori K."/>
        </authorList>
    </citation>
    <scope>NUCLEOTIDE SEQUENCE [LARGE SCALE GENOMIC DNA]</scope>
    <source>
        <strain evidence="1 2">CCM 7468</strain>
    </source>
</reference>
<evidence type="ECO:0000313" key="1">
    <source>
        <dbReference type="EMBL" id="MFC0384161.1"/>
    </source>
</evidence>